<evidence type="ECO:0000256" key="7">
    <source>
        <dbReference type="ARBA" id="ARBA00022801"/>
    </source>
</evidence>
<dbReference type="PANTHER" id="PTHR31884">
    <property type="entry name" value="POLYGALACTURONASE"/>
    <property type="match status" value="1"/>
</dbReference>
<dbReference type="AlphaFoldDB" id="A0A9P4PRC1"/>
<accession>A0A9P4PRC1</accession>
<evidence type="ECO:0000256" key="1">
    <source>
        <dbReference type="ARBA" id="ARBA00004613"/>
    </source>
</evidence>
<dbReference type="GO" id="GO:0004650">
    <property type="term" value="F:polygalacturonase activity"/>
    <property type="evidence" value="ECO:0007669"/>
    <property type="project" value="UniProtKB-EC"/>
</dbReference>
<keyword evidence="4" id="KW-0964">Secreted</keyword>
<evidence type="ECO:0000256" key="5">
    <source>
        <dbReference type="ARBA" id="ARBA00022729"/>
    </source>
</evidence>
<dbReference type="GO" id="GO:0071555">
    <property type="term" value="P:cell wall organization"/>
    <property type="evidence" value="ECO:0007669"/>
    <property type="project" value="UniProtKB-KW"/>
</dbReference>
<dbReference type="InterPro" id="IPR011050">
    <property type="entry name" value="Pectin_lyase_fold/virulence"/>
</dbReference>
<keyword evidence="7 15" id="KW-0378">Hydrolase</keyword>
<evidence type="ECO:0000256" key="11">
    <source>
        <dbReference type="ARBA" id="ARBA00023316"/>
    </source>
</evidence>
<dbReference type="GO" id="GO:0045490">
    <property type="term" value="P:pectin catabolic process"/>
    <property type="evidence" value="ECO:0007669"/>
    <property type="project" value="TreeGrafter"/>
</dbReference>
<dbReference type="FunFam" id="2.160.20.10:FF:000002">
    <property type="entry name" value="Endopolygalacturonase D"/>
    <property type="match status" value="1"/>
</dbReference>
<dbReference type="EMBL" id="MU001494">
    <property type="protein sequence ID" value="KAF2449874.1"/>
    <property type="molecule type" value="Genomic_DNA"/>
</dbReference>
<evidence type="ECO:0000313" key="17">
    <source>
        <dbReference type="EMBL" id="KAF2449874.1"/>
    </source>
</evidence>
<keyword evidence="18" id="KW-1185">Reference proteome</keyword>
<evidence type="ECO:0000256" key="16">
    <source>
        <dbReference type="SAM" id="SignalP"/>
    </source>
</evidence>
<dbReference type="SMART" id="SM00710">
    <property type="entry name" value="PbH1"/>
    <property type="match status" value="6"/>
</dbReference>
<dbReference type="PANTHER" id="PTHR31884:SF9">
    <property type="entry name" value="ENDOPOLYGALACTURONASE D-RELATED"/>
    <property type="match status" value="1"/>
</dbReference>
<keyword evidence="10 15" id="KW-0326">Glycosidase</keyword>
<dbReference type="SUPFAM" id="SSF51126">
    <property type="entry name" value="Pectin lyase-like"/>
    <property type="match status" value="1"/>
</dbReference>
<evidence type="ECO:0000313" key="18">
    <source>
        <dbReference type="Proteomes" id="UP000799764"/>
    </source>
</evidence>
<keyword evidence="6" id="KW-0677">Repeat</keyword>
<dbReference type="Proteomes" id="UP000799764">
    <property type="component" value="Unassembled WGS sequence"/>
</dbReference>
<dbReference type="InterPro" id="IPR012334">
    <property type="entry name" value="Pectin_lyas_fold"/>
</dbReference>
<sequence length="372" mass="39055">MKMRSQVLTVAAIATFADRAVAAADSSCTVTQYAGVPAAVANCTAITLSDILVPGGQTLDLTKLKKGTTVTFAGKTSFEYFDGNIDLIKVAGTDITITAEPNAVIDGNGQAWWDGLGSNGGISKPNHFITVSKANGASTIKNLYIQNWPVHCFSISNSNGLSIYNITLNNAAGDAPNSRSNGLAAAHNSDGFDISSSNNLTLRDSWVRNQDDCVAVTSGDSITVRSMYCDGGHGLSIGSVGGKSNNNVTNILFENSKVLNNQNGARIKSNAETTGYIAGITYRNIELSNITNYGIDIQQDYLNGGPTGQPTNGVIIKNVTLENIHGTVAGKAKGYYILCGDSSCSDFTFNNISITGGKNSSCNFHPDGNFKC</sequence>
<dbReference type="PROSITE" id="PS00502">
    <property type="entry name" value="POLYGALACTURONASE"/>
    <property type="match status" value="1"/>
</dbReference>
<feature type="active site" evidence="14">
    <location>
        <position position="233"/>
    </location>
</feature>
<dbReference type="InterPro" id="IPR000743">
    <property type="entry name" value="Glyco_hydro_28"/>
</dbReference>
<dbReference type="Pfam" id="PF00295">
    <property type="entry name" value="Glyco_hydro_28"/>
    <property type="match status" value="1"/>
</dbReference>
<protein>
    <recommendedName>
        <fullName evidence="3">endo-polygalacturonase</fullName>
        <ecNumber evidence="3">3.2.1.15</ecNumber>
    </recommendedName>
</protein>
<evidence type="ECO:0000256" key="8">
    <source>
        <dbReference type="ARBA" id="ARBA00023157"/>
    </source>
</evidence>
<dbReference type="EC" id="3.2.1.15" evidence="3"/>
<evidence type="ECO:0000256" key="4">
    <source>
        <dbReference type="ARBA" id="ARBA00022525"/>
    </source>
</evidence>
<evidence type="ECO:0000256" key="2">
    <source>
        <dbReference type="ARBA" id="ARBA00008834"/>
    </source>
</evidence>
<organism evidence="17 18">
    <name type="scientific">Karstenula rhodostoma CBS 690.94</name>
    <dbReference type="NCBI Taxonomy" id="1392251"/>
    <lineage>
        <taxon>Eukaryota</taxon>
        <taxon>Fungi</taxon>
        <taxon>Dikarya</taxon>
        <taxon>Ascomycota</taxon>
        <taxon>Pezizomycotina</taxon>
        <taxon>Dothideomycetes</taxon>
        <taxon>Pleosporomycetidae</taxon>
        <taxon>Pleosporales</taxon>
        <taxon>Massarineae</taxon>
        <taxon>Didymosphaeriaceae</taxon>
        <taxon>Karstenula</taxon>
    </lineage>
</organism>
<reference evidence="17" key="1">
    <citation type="journal article" date="2020" name="Stud. Mycol.">
        <title>101 Dothideomycetes genomes: a test case for predicting lifestyles and emergence of pathogens.</title>
        <authorList>
            <person name="Haridas S."/>
            <person name="Albert R."/>
            <person name="Binder M."/>
            <person name="Bloem J."/>
            <person name="Labutti K."/>
            <person name="Salamov A."/>
            <person name="Andreopoulos B."/>
            <person name="Baker S."/>
            <person name="Barry K."/>
            <person name="Bills G."/>
            <person name="Bluhm B."/>
            <person name="Cannon C."/>
            <person name="Castanera R."/>
            <person name="Culley D."/>
            <person name="Daum C."/>
            <person name="Ezra D."/>
            <person name="Gonzalez J."/>
            <person name="Henrissat B."/>
            <person name="Kuo A."/>
            <person name="Liang C."/>
            <person name="Lipzen A."/>
            <person name="Lutzoni F."/>
            <person name="Magnuson J."/>
            <person name="Mondo S."/>
            <person name="Nolan M."/>
            <person name="Ohm R."/>
            <person name="Pangilinan J."/>
            <person name="Park H.-J."/>
            <person name="Ramirez L."/>
            <person name="Alfaro M."/>
            <person name="Sun H."/>
            <person name="Tritt A."/>
            <person name="Yoshinaga Y."/>
            <person name="Zwiers L.-H."/>
            <person name="Turgeon B."/>
            <person name="Goodwin S."/>
            <person name="Spatafora J."/>
            <person name="Crous P."/>
            <person name="Grigoriev I."/>
        </authorList>
    </citation>
    <scope>NUCLEOTIDE SEQUENCE</scope>
    <source>
        <strain evidence="17">CBS 690.94</strain>
    </source>
</reference>
<feature type="signal peptide" evidence="16">
    <location>
        <begin position="1"/>
        <end position="22"/>
    </location>
</feature>
<evidence type="ECO:0000256" key="13">
    <source>
        <dbReference type="ARBA" id="ARBA00037707"/>
    </source>
</evidence>
<keyword evidence="8" id="KW-1015">Disulfide bond</keyword>
<proteinExistence type="inferred from homology"/>
<comment type="caution">
    <text evidence="17">The sequence shown here is derived from an EMBL/GenBank/DDBJ whole genome shotgun (WGS) entry which is preliminary data.</text>
</comment>
<keyword evidence="5 16" id="KW-0732">Signal</keyword>
<comment type="function">
    <text evidence="13">Involved in maceration and soft-rotting of plant tissue. Hydrolyzes the 1,4-alpha glycosidic bonds of de-esterified pectate in the smooth region of the plant cell wall.</text>
</comment>
<evidence type="ECO:0000256" key="9">
    <source>
        <dbReference type="ARBA" id="ARBA00023180"/>
    </source>
</evidence>
<keyword evidence="9" id="KW-0325">Glycoprotein</keyword>
<dbReference type="InterPro" id="IPR006626">
    <property type="entry name" value="PbH1"/>
</dbReference>
<evidence type="ECO:0000256" key="3">
    <source>
        <dbReference type="ARBA" id="ARBA00012736"/>
    </source>
</evidence>
<comment type="similarity">
    <text evidence="2 15">Belongs to the glycosyl hydrolase 28 family.</text>
</comment>
<evidence type="ECO:0000256" key="14">
    <source>
        <dbReference type="PROSITE-ProRule" id="PRU10052"/>
    </source>
</evidence>
<evidence type="ECO:0000256" key="15">
    <source>
        <dbReference type="RuleBase" id="RU361169"/>
    </source>
</evidence>
<dbReference type="Gene3D" id="2.160.20.10">
    <property type="entry name" value="Single-stranded right-handed beta-helix, Pectin lyase-like"/>
    <property type="match status" value="1"/>
</dbReference>
<keyword evidence="11" id="KW-0961">Cell wall biogenesis/degradation</keyword>
<feature type="chain" id="PRO_5040418065" description="endo-polygalacturonase" evidence="16">
    <location>
        <begin position="23"/>
        <end position="372"/>
    </location>
</feature>
<dbReference type="OrthoDB" id="1546079at2759"/>
<comment type="catalytic activity">
    <reaction evidence="12">
        <text>(1,4-alpha-D-galacturonosyl)n+m + H2O = (1,4-alpha-D-galacturonosyl)n + (1,4-alpha-D-galacturonosyl)m.</text>
        <dbReference type="EC" id="3.2.1.15"/>
    </reaction>
</comment>
<evidence type="ECO:0000256" key="12">
    <source>
        <dbReference type="ARBA" id="ARBA00034074"/>
    </source>
</evidence>
<name>A0A9P4PRC1_9PLEO</name>
<evidence type="ECO:0000256" key="10">
    <source>
        <dbReference type="ARBA" id="ARBA00023295"/>
    </source>
</evidence>
<comment type="subcellular location">
    <subcellularLocation>
        <location evidence="1">Secreted</location>
    </subcellularLocation>
</comment>
<dbReference type="GO" id="GO:0005576">
    <property type="term" value="C:extracellular region"/>
    <property type="evidence" value="ECO:0007669"/>
    <property type="project" value="UniProtKB-SubCell"/>
</dbReference>
<gene>
    <name evidence="17" type="ORF">P171DRAFT_380105</name>
</gene>
<feature type="non-terminal residue" evidence="17">
    <location>
        <position position="372"/>
    </location>
</feature>
<dbReference type="InterPro" id="IPR050434">
    <property type="entry name" value="Glycosyl_hydrlase_28"/>
</dbReference>
<evidence type="ECO:0000256" key="6">
    <source>
        <dbReference type="ARBA" id="ARBA00022737"/>
    </source>
</evidence>